<dbReference type="InterPro" id="IPR045235">
    <property type="entry name" value="PuuE_HpPgdA-like"/>
</dbReference>
<sequence>MAAPVTFTLDFEDLRTSPTQESRVEFATSLVLDRLAEKNIRGTIFCVADVAAREPRLLRRIAELGHEVAVHGLQHTPLDLLGETRFHEQTIRAKEILEDLTGQEISGFRAPQFSIVPETSWALDVLADIGFTYSSSILPVATLMYGWPGTPMTPFRWPQGLVEIPCPLVSFFGMHIPYLGGAYMRVLPSFVRRRGVRNAPAGSVLWTYCHPWEFDPDEEFYVYEHGGWMVSRIGWINRAGMLRRVENSMRDAVGPPLREVVASLGDLPEFTPDSNSERRAPLQGRLRRRADV</sequence>
<dbReference type="CDD" id="cd10941">
    <property type="entry name" value="CE4_PuuE_HpPgdA_like_2"/>
    <property type="match status" value="1"/>
</dbReference>
<dbReference type="GO" id="GO:0016810">
    <property type="term" value="F:hydrolase activity, acting on carbon-nitrogen (but not peptide) bonds"/>
    <property type="evidence" value="ECO:0007669"/>
    <property type="project" value="InterPro"/>
</dbReference>
<accession>A0A6J5YLT1</accession>
<dbReference type="InterPro" id="IPR011330">
    <property type="entry name" value="Glyco_hydro/deAcase_b/a-brl"/>
</dbReference>
<feature type="region of interest" description="Disordered" evidence="1">
    <location>
        <begin position="268"/>
        <end position="292"/>
    </location>
</feature>
<dbReference type="EMBL" id="CAEMXZ010000190">
    <property type="protein sequence ID" value="CAB4324668.1"/>
    <property type="molecule type" value="Genomic_DNA"/>
</dbReference>
<evidence type="ECO:0000259" key="2">
    <source>
        <dbReference type="Pfam" id="PF01522"/>
    </source>
</evidence>
<dbReference type="EMBL" id="CAFBNC010000002">
    <property type="protein sequence ID" value="CAB4920984.1"/>
    <property type="molecule type" value="Genomic_DNA"/>
</dbReference>
<evidence type="ECO:0000313" key="5">
    <source>
        <dbReference type="EMBL" id="CAB4920984.1"/>
    </source>
</evidence>
<name>A0A6J5YLT1_9ZZZZ</name>
<dbReference type="Gene3D" id="3.20.20.370">
    <property type="entry name" value="Glycoside hydrolase/deacetylase"/>
    <property type="match status" value="1"/>
</dbReference>
<reference evidence="4" key="1">
    <citation type="submission" date="2020-05" db="EMBL/GenBank/DDBJ databases">
        <authorList>
            <person name="Chiriac C."/>
            <person name="Salcher M."/>
            <person name="Ghai R."/>
            <person name="Kavagutti S V."/>
        </authorList>
    </citation>
    <scope>NUCLEOTIDE SEQUENCE</scope>
</reference>
<proteinExistence type="predicted"/>
<dbReference type="GO" id="GO:0005975">
    <property type="term" value="P:carbohydrate metabolic process"/>
    <property type="evidence" value="ECO:0007669"/>
    <property type="project" value="InterPro"/>
</dbReference>
<feature type="domain" description="DUF3473" evidence="3">
    <location>
        <begin position="135"/>
        <end position="251"/>
    </location>
</feature>
<dbReference type="InterPro" id="IPR002509">
    <property type="entry name" value="NODB_dom"/>
</dbReference>
<dbReference type="InterPro" id="IPR022560">
    <property type="entry name" value="DUF3473"/>
</dbReference>
<protein>
    <submittedName>
        <fullName evidence="4">Unannotated protein</fullName>
    </submittedName>
</protein>
<evidence type="ECO:0000256" key="1">
    <source>
        <dbReference type="SAM" id="MobiDB-lite"/>
    </source>
</evidence>
<dbReference type="Pfam" id="PF01522">
    <property type="entry name" value="Polysacc_deac_1"/>
    <property type="match status" value="1"/>
</dbReference>
<dbReference type="PANTHER" id="PTHR47561:SF1">
    <property type="entry name" value="POLYSACCHARIDE DEACETYLASE FAMILY PROTEIN (AFU_ORTHOLOGUE AFUA_6G05030)"/>
    <property type="match status" value="1"/>
</dbReference>
<evidence type="ECO:0000313" key="4">
    <source>
        <dbReference type="EMBL" id="CAB4324668.1"/>
    </source>
</evidence>
<feature type="domain" description="NodB homology" evidence="2">
    <location>
        <begin position="27"/>
        <end position="132"/>
    </location>
</feature>
<dbReference type="AlphaFoldDB" id="A0A6J5YLT1"/>
<dbReference type="PANTHER" id="PTHR47561">
    <property type="entry name" value="POLYSACCHARIDE DEACETYLASE FAMILY PROTEIN (AFU_ORTHOLOGUE AFUA_6G05030)"/>
    <property type="match status" value="1"/>
</dbReference>
<evidence type="ECO:0000259" key="3">
    <source>
        <dbReference type="Pfam" id="PF11959"/>
    </source>
</evidence>
<organism evidence="4">
    <name type="scientific">freshwater metagenome</name>
    <dbReference type="NCBI Taxonomy" id="449393"/>
    <lineage>
        <taxon>unclassified sequences</taxon>
        <taxon>metagenomes</taxon>
        <taxon>ecological metagenomes</taxon>
    </lineage>
</organism>
<gene>
    <name evidence="4" type="ORF">UFOPK1392_02444</name>
    <name evidence="5" type="ORF">UFOPK3733_00068</name>
</gene>
<dbReference type="SUPFAM" id="SSF88713">
    <property type="entry name" value="Glycoside hydrolase/deacetylase"/>
    <property type="match status" value="1"/>
</dbReference>
<dbReference type="Pfam" id="PF11959">
    <property type="entry name" value="DUF3473"/>
    <property type="match status" value="1"/>
</dbReference>